<dbReference type="InterPro" id="IPR012926">
    <property type="entry name" value="TMEM120A/B"/>
</dbReference>
<evidence type="ECO:0000256" key="2">
    <source>
        <dbReference type="ARBA" id="ARBA00009700"/>
    </source>
</evidence>
<organism evidence="6 7">
    <name type="scientific">Camellia sinensis var. sinensis</name>
    <name type="common">China tea</name>
    <dbReference type="NCBI Taxonomy" id="542762"/>
    <lineage>
        <taxon>Eukaryota</taxon>
        <taxon>Viridiplantae</taxon>
        <taxon>Streptophyta</taxon>
        <taxon>Embryophyta</taxon>
        <taxon>Tracheophyta</taxon>
        <taxon>Spermatophyta</taxon>
        <taxon>Magnoliopsida</taxon>
        <taxon>eudicotyledons</taxon>
        <taxon>Gunneridae</taxon>
        <taxon>Pentapetalae</taxon>
        <taxon>asterids</taxon>
        <taxon>Ericales</taxon>
        <taxon>Theaceae</taxon>
        <taxon>Camellia</taxon>
    </lineage>
</organism>
<comment type="caution">
    <text evidence="6">The sequence shown here is derived from an EMBL/GenBank/DDBJ whole genome shotgun (WGS) entry which is preliminary data.</text>
</comment>
<evidence type="ECO:0000256" key="4">
    <source>
        <dbReference type="ARBA" id="ARBA00022989"/>
    </source>
</evidence>
<dbReference type="AlphaFoldDB" id="A0A4S4D8D1"/>
<keyword evidence="5" id="KW-0472">Membrane</keyword>
<reference evidence="6 7" key="1">
    <citation type="journal article" date="2018" name="Proc. Natl. Acad. Sci. U.S.A.">
        <title>Draft genome sequence of Camellia sinensis var. sinensis provides insights into the evolution of the tea genome and tea quality.</title>
        <authorList>
            <person name="Wei C."/>
            <person name="Yang H."/>
            <person name="Wang S."/>
            <person name="Zhao J."/>
            <person name="Liu C."/>
            <person name="Gao L."/>
            <person name="Xia E."/>
            <person name="Lu Y."/>
            <person name="Tai Y."/>
            <person name="She G."/>
            <person name="Sun J."/>
            <person name="Cao H."/>
            <person name="Tong W."/>
            <person name="Gao Q."/>
            <person name="Li Y."/>
            <person name="Deng W."/>
            <person name="Jiang X."/>
            <person name="Wang W."/>
            <person name="Chen Q."/>
            <person name="Zhang S."/>
            <person name="Li H."/>
            <person name="Wu J."/>
            <person name="Wang P."/>
            <person name="Li P."/>
            <person name="Shi C."/>
            <person name="Zheng F."/>
            <person name="Jian J."/>
            <person name="Huang B."/>
            <person name="Shan D."/>
            <person name="Shi M."/>
            <person name="Fang C."/>
            <person name="Yue Y."/>
            <person name="Li F."/>
            <person name="Li D."/>
            <person name="Wei S."/>
            <person name="Han B."/>
            <person name="Jiang C."/>
            <person name="Yin Y."/>
            <person name="Xia T."/>
            <person name="Zhang Z."/>
            <person name="Bennetzen J.L."/>
            <person name="Zhao S."/>
            <person name="Wan X."/>
        </authorList>
    </citation>
    <scope>NUCLEOTIDE SEQUENCE [LARGE SCALE GENOMIC DNA]</scope>
    <source>
        <strain evidence="7">cv. Shuchazao</strain>
        <tissue evidence="6">Leaf</tissue>
    </source>
</reference>
<evidence type="ECO:0000256" key="5">
    <source>
        <dbReference type="ARBA" id="ARBA00023136"/>
    </source>
</evidence>
<evidence type="ECO:0000313" key="7">
    <source>
        <dbReference type="Proteomes" id="UP000306102"/>
    </source>
</evidence>
<sequence>MADKSEKTVVEEVSKVVESAKELQDSAASLISRTTLEEDALRQRSLSLDSTIRRLRSSIASLLHHGQLDSKEADKLEEELYRASYVLSEGDASAFIPIPSKSHGAFHFYWRFLSMFLGPINVRATRKDVKLKVKEEYNSFRVCFYLYCNAKWFLNCGYLFYLLKVSASDSLLQYKAIPSWGPALSVEGTLESEPTFLLSYVQQSGWSQIA</sequence>
<proteinExistence type="inferred from homology"/>
<dbReference type="GO" id="GO:0016020">
    <property type="term" value="C:membrane"/>
    <property type="evidence" value="ECO:0007669"/>
    <property type="project" value="UniProtKB-SubCell"/>
</dbReference>
<gene>
    <name evidence="6" type="ORF">TEA_017783</name>
</gene>
<dbReference type="PANTHER" id="PTHR21433">
    <property type="entry name" value="TRANSMEMBRANE PROTEIN INDUCED BY TUMOR NECROSIS FACTOR ALPHA"/>
    <property type="match status" value="1"/>
</dbReference>
<dbReference type="Proteomes" id="UP000306102">
    <property type="component" value="Unassembled WGS sequence"/>
</dbReference>
<evidence type="ECO:0000256" key="3">
    <source>
        <dbReference type="ARBA" id="ARBA00022692"/>
    </source>
</evidence>
<name>A0A4S4D8D1_CAMSN</name>
<dbReference type="Pfam" id="PF07851">
    <property type="entry name" value="TMEM120A-B"/>
    <property type="match status" value="1"/>
</dbReference>
<keyword evidence="3" id="KW-0812">Transmembrane</keyword>
<accession>A0A4S4D8D1</accession>
<keyword evidence="4" id="KW-1133">Transmembrane helix</keyword>
<comment type="subcellular location">
    <subcellularLocation>
        <location evidence="1">Membrane</location>
        <topology evidence="1">Multi-pass membrane protein</topology>
    </subcellularLocation>
</comment>
<comment type="similarity">
    <text evidence="2">Belongs to the TMEM120 family.</text>
</comment>
<dbReference type="PANTHER" id="PTHR21433:SF0">
    <property type="entry name" value="TRANSMEMBRANE PROTEIN 120 HOMOLOG"/>
    <property type="match status" value="1"/>
</dbReference>
<protein>
    <submittedName>
        <fullName evidence="6">Uncharacterized protein</fullName>
    </submittedName>
</protein>
<keyword evidence="7" id="KW-1185">Reference proteome</keyword>
<evidence type="ECO:0000313" key="6">
    <source>
        <dbReference type="EMBL" id="THF98711.1"/>
    </source>
</evidence>
<dbReference type="EMBL" id="SDRB02012143">
    <property type="protein sequence ID" value="THF98711.1"/>
    <property type="molecule type" value="Genomic_DNA"/>
</dbReference>
<evidence type="ECO:0000256" key="1">
    <source>
        <dbReference type="ARBA" id="ARBA00004141"/>
    </source>
</evidence>